<protein>
    <submittedName>
        <fullName evidence="1">Uncharacterized protein</fullName>
    </submittedName>
</protein>
<name>A0A5C8FQF1_9SPIR</name>
<dbReference type="EMBL" id="SAYE01000007">
    <property type="protein sequence ID" value="TXJ51852.1"/>
    <property type="molecule type" value="Genomic_DNA"/>
</dbReference>
<organism evidence="1 2">
    <name type="scientific">Brachyspira aalborgi</name>
    <dbReference type="NCBI Taxonomy" id="29522"/>
    <lineage>
        <taxon>Bacteria</taxon>
        <taxon>Pseudomonadati</taxon>
        <taxon>Spirochaetota</taxon>
        <taxon>Spirochaetia</taxon>
        <taxon>Brachyspirales</taxon>
        <taxon>Brachyspiraceae</taxon>
        <taxon>Brachyspira</taxon>
    </lineage>
</organism>
<comment type="caution">
    <text evidence="1">The sequence shown here is derived from an EMBL/GenBank/DDBJ whole genome shotgun (WGS) entry which is preliminary data.</text>
</comment>
<evidence type="ECO:0000313" key="1">
    <source>
        <dbReference type="EMBL" id="TXJ51852.1"/>
    </source>
</evidence>
<accession>A0A5C8FQF1</accession>
<dbReference type="Proteomes" id="UP000322307">
    <property type="component" value="Unassembled WGS sequence"/>
</dbReference>
<dbReference type="InterPro" id="IPR041197">
    <property type="entry name" value="LD_cluster3"/>
</dbReference>
<evidence type="ECO:0000313" key="2">
    <source>
        <dbReference type="Proteomes" id="UP000322307"/>
    </source>
</evidence>
<reference evidence="1 2" key="1">
    <citation type="journal article" date="1992" name="Lakartidningen">
        <title>[Penicillin V and not amoxicillin is the first choice preparation in acute otitis].</title>
        <authorList>
            <person name="Kamme C."/>
            <person name="Lundgren K."/>
            <person name="Prellner K."/>
        </authorList>
    </citation>
    <scope>NUCLEOTIDE SEQUENCE [LARGE SCALE GENOMIC DNA]</scope>
    <source>
        <strain evidence="1 2">PC3939II</strain>
    </source>
</reference>
<dbReference type="RefSeq" id="WP_147717672.1">
    <property type="nucleotide sequence ID" value="NZ_SAYE01000007.1"/>
</dbReference>
<gene>
    <name evidence="1" type="ORF">EPJ84_03660</name>
</gene>
<proteinExistence type="predicted"/>
<dbReference type="AlphaFoldDB" id="A0A5C8FQF1"/>
<dbReference type="Pfam" id="PF18180">
    <property type="entry name" value="LD_cluster3"/>
    <property type="match status" value="1"/>
</dbReference>
<sequence length="195" mass="22695">MDKKLNKIFLSASIPSPERKKKYYDTADFIAIRDSIRALATVIIPKAKLIWGGHPAITPIIRNIMETMKSDLNSHVTLYQSEWFKKEFPEENKKFEEICYTKKKNTKEESLKLMREEMICQNNYIAGIFIGGMEGVEEEFELFSKSHSEALLLPVATTGAAAKIIFDKNSRKFDNRLKTEFTYMTMFKELLRNYL</sequence>